<dbReference type="GO" id="GO:0008408">
    <property type="term" value="F:3'-5' exonuclease activity"/>
    <property type="evidence" value="ECO:0007669"/>
    <property type="project" value="TreeGrafter"/>
</dbReference>
<dbReference type="AlphaFoldDB" id="A0A7W8ZD07"/>
<organism evidence="5 6">
    <name type="scientific">Sphaerisporangium krabiense</name>
    <dbReference type="NCBI Taxonomy" id="763782"/>
    <lineage>
        <taxon>Bacteria</taxon>
        <taxon>Bacillati</taxon>
        <taxon>Actinomycetota</taxon>
        <taxon>Actinomycetes</taxon>
        <taxon>Streptosporangiales</taxon>
        <taxon>Streptosporangiaceae</taxon>
        <taxon>Sphaerisporangium</taxon>
    </lineage>
</organism>
<dbReference type="CDD" id="cd06127">
    <property type="entry name" value="DEDDh"/>
    <property type="match status" value="1"/>
</dbReference>
<evidence type="ECO:0000256" key="1">
    <source>
        <dbReference type="ARBA" id="ARBA00022722"/>
    </source>
</evidence>
<dbReference type="SUPFAM" id="SSF53098">
    <property type="entry name" value="Ribonuclease H-like"/>
    <property type="match status" value="1"/>
</dbReference>
<keyword evidence="1" id="KW-0540">Nuclease</keyword>
<protein>
    <submittedName>
        <fullName evidence="5">DNA polymerase III epsilon subunit-like protein</fullName>
    </submittedName>
</protein>
<dbReference type="Pfam" id="PF00929">
    <property type="entry name" value="RNase_T"/>
    <property type="match status" value="1"/>
</dbReference>
<dbReference type="GO" id="GO:0003676">
    <property type="term" value="F:nucleic acid binding"/>
    <property type="evidence" value="ECO:0007669"/>
    <property type="project" value="InterPro"/>
</dbReference>
<accession>A0A7W8ZD07</accession>
<dbReference type="FunFam" id="3.30.420.10:FF:000045">
    <property type="entry name" value="3'-5' exonuclease DinG"/>
    <property type="match status" value="1"/>
</dbReference>
<reference evidence="5 6" key="1">
    <citation type="submission" date="2020-08" db="EMBL/GenBank/DDBJ databases">
        <title>Sequencing the genomes of 1000 actinobacteria strains.</title>
        <authorList>
            <person name="Klenk H.-P."/>
        </authorList>
    </citation>
    <scope>NUCLEOTIDE SEQUENCE [LARGE SCALE GENOMIC DNA]</scope>
    <source>
        <strain evidence="5 6">DSM 45790</strain>
    </source>
</reference>
<keyword evidence="3" id="KW-0269">Exonuclease</keyword>
<evidence type="ECO:0000313" key="5">
    <source>
        <dbReference type="EMBL" id="MBB5631759.1"/>
    </source>
</evidence>
<dbReference type="EMBL" id="JACHBR010000004">
    <property type="protein sequence ID" value="MBB5631759.1"/>
    <property type="molecule type" value="Genomic_DNA"/>
</dbReference>
<dbReference type="InterPro" id="IPR036397">
    <property type="entry name" value="RNaseH_sf"/>
</dbReference>
<dbReference type="Proteomes" id="UP000588112">
    <property type="component" value="Unassembled WGS sequence"/>
</dbReference>
<feature type="domain" description="Exonuclease" evidence="4">
    <location>
        <begin position="10"/>
        <end position="183"/>
    </location>
</feature>
<dbReference type="PANTHER" id="PTHR30231:SF4">
    <property type="entry name" value="PROTEIN NEN2"/>
    <property type="match status" value="1"/>
</dbReference>
<dbReference type="InterPro" id="IPR012337">
    <property type="entry name" value="RNaseH-like_sf"/>
</dbReference>
<dbReference type="RefSeq" id="WP_184618242.1">
    <property type="nucleotide sequence ID" value="NZ_BOOS01000005.1"/>
</dbReference>
<evidence type="ECO:0000259" key="4">
    <source>
        <dbReference type="SMART" id="SM00479"/>
    </source>
</evidence>
<dbReference type="Gene3D" id="3.30.420.10">
    <property type="entry name" value="Ribonuclease H-like superfamily/Ribonuclease H"/>
    <property type="match status" value="1"/>
</dbReference>
<evidence type="ECO:0000256" key="2">
    <source>
        <dbReference type="ARBA" id="ARBA00022801"/>
    </source>
</evidence>
<gene>
    <name evidence="5" type="ORF">BJ981_007545</name>
</gene>
<name>A0A7W8ZD07_9ACTN</name>
<keyword evidence="2" id="KW-0378">Hydrolase</keyword>
<evidence type="ECO:0000256" key="3">
    <source>
        <dbReference type="ARBA" id="ARBA00022839"/>
    </source>
</evidence>
<comment type="caution">
    <text evidence="5">The sequence shown here is derived from an EMBL/GenBank/DDBJ whole genome shotgun (WGS) entry which is preliminary data.</text>
</comment>
<sequence length="215" mass="23321">MRHLEWTTAPLVALDLEGTGSQDRDAEAILEIGLVPMPDGRPDLAHAYHSLVNPGRRIPRRPWISPGLTNDTLAEAPAFHAIAPELTARLDGVYILGHNVQVDWRLLSRHCTTLRPAGLIDTLKLARAVHPGRSGHSLTALLHTYDLHDQVSSLVPGGQAHRALWDAAGAALLLPDLIHQLTSKRPFTVTDLLAAAAVPLGIETNHDTPEQICLL</sequence>
<dbReference type="SMART" id="SM00479">
    <property type="entry name" value="EXOIII"/>
    <property type="match status" value="1"/>
</dbReference>
<dbReference type="PANTHER" id="PTHR30231">
    <property type="entry name" value="DNA POLYMERASE III SUBUNIT EPSILON"/>
    <property type="match status" value="1"/>
</dbReference>
<evidence type="ECO:0000313" key="6">
    <source>
        <dbReference type="Proteomes" id="UP000588112"/>
    </source>
</evidence>
<dbReference type="InterPro" id="IPR013520">
    <property type="entry name" value="Ribonucl_H"/>
</dbReference>
<keyword evidence="6" id="KW-1185">Reference proteome</keyword>
<proteinExistence type="predicted"/>